<dbReference type="Pfam" id="PF16197">
    <property type="entry name" value="KAsynt_C_assoc"/>
    <property type="match status" value="1"/>
</dbReference>
<sequence>MKRANNNNLDNEGSWTKMAYPQNTLYEIFTEQAAISPNSIALEFEDEQVSYKELVKKTNQLANYFLAQGLSPGQIAAVSMERTPNLIASLLAILQCGAAYLPLDPKFPAARLQFMLEDSGASFLLTAESLADSLPNYSKTILIEDALSLIDNYPVTPTAVSVSYATAAYIIYTSGSTGKPKGVTVTHKNLVNFLFSMAIEPGINAEDKLLSITTISFDIAGLELFLPLIKGAAVVFADYETTRDGQLLLNLLQKKGITILQATPTTWQLLLDSGWETPLALKALCGGEAMPLNLARQLISKCDSLWNMYGPTETTIWSAIKQINADDELITIGFPIANTQIYLLDEEGKATAPGTIGEIVIGGDGVAQGYWNRPELTTEKFISNPFSTEPGSVLYRTGDLGKLLPNGEFQCLGRIDHQVKIRGHRIELGEIEAALNSIPEIKQSAVIVSKYFGNEDKLVAYLKSGAQLQDEKPIHEALSKILPEILLPSKYIWVDEFPITPNGKIDKKNLPVPEHSRPDSAPPFKKPNTQLEKDIVKIWSEELQIASIGIDDDFFDMGGNSVLAQKVTSLMRQRLSLDVSVSKIYIHPTIRELADTLEENNNENNNKEDSFAFKKTDNQTTSGDIAVIGMAGRFPGSDTIEELWENLKEGKETISLFTKEELDPSLPESLRKDPFYIGARGILPSAKTFDAHFFGLNPQLAAAMDPQIRVFLEISFEALEQAGHLPKHYKGSVAVYSGSEINTYYENNIFNNKELKSSVGELQIYTVNGKDFIAPRTSYHLNLKGPSVSVHSACSTSLLAVAEAVKAIRTGMCDIALAGGSSVTCPINSGHLYDDGFIKSPDGSTRSFDASGKGTVFSDGAGVVLLKRLEEAEKDGDIIYGVIKGVGVNNDGGDKGSFMAPSPRGQAGAIISAFNDAQISPSAISYMEAHGTATPVGDPIEIEGLKIAYGKQEKNNYCALGSIKSNMGHTTAAAGVAGLIKVLLAMRHKQIPPMVNFHEPNPNIDFANSPFYINNKLIEWETDSIRRAGVSSFGIGSTNVHAIVEEYTAEPLPSSAGRPLQLLMWSAKSQNSLLGYENALGHFIDKSRNIPLADIAYSLNITRDDFNHRSFLVTNSTDDAVEKLISLKAKNTKSSILKSIPSEMGFLFPGQGAQYLQMGKTLYDNEKVYREAVDKCAELLMEDLKLDIREILYPETNSTEAEARLKDTRLTQPSLFVTEYALSQLWMSWGIKPTFLCGHSIGEFAAAHLAGIINLKDALHIVAVRGRLISELPGGSMLAVRVPVEKLYELIPDTLSVAAINSSQFCVASGTKEDIALFNQELDAQDIPNKLLLTSHAFHSFMMEPILDSFKNEIEKIKLSIPRLPIISTATGTWLTDTEATSPTYWVNHLKNTVRFADAMDTAFELEDYILLEVGPGQTLITLARQQAAGKVIPAFSSINFPKEEQDNEYSTLLNTVGELWAKGITPNWSSFYKEQQRQKIELPGYVFDRKPCWIEPLNTVQTTVVQKNIISDIPVVSNTSAASIETENSIKTKESRKDSVLVRISEIIKEASGITYDPDSASNTFLELGLDSLSLTQLSGRLKKEFDLPITFRQLNEGFPTPSLLADYIDLNLPEENSIETKENEIVSNQTIDPPVLTNEIPLSSTQNQASLEQIVQQIQLLSQKVDQLQNFQNSSVNGNTSYVNLKVKHFDALKFNPENRIETNGVNGAHKKEKAFDISKINGSQLFETNAAEKKYTIMADEPPVPGSKLGRDENGNPAWFIEDSGQKGKFTKTRLLEPDKHN</sequence>
<dbReference type="Gene3D" id="2.30.38.10">
    <property type="entry name" value="Luciferase, Domain 3"/>
    <property type="match status" value="1"/>
</dbReference>
<dbReference type="InterPro" id="IPR006162">
    <property type="entry name" value="Ppantetheine_attach_site"/>
</dbReference>
<dbReference type="InterPro" id="IPR016036">
    <property type="entry name" value="Malonyl_transacylase_ACP-bd"/>
</dbReference>
<dbReference type="InterPro" id="IPR018201">
    <property type="entry name" value="Ketoacyl_synth_AS"/>
</dbReference>
<dbReference type="Pfam" id="PF00109">
    <property type="entry name" value="ketoacyl-synt"/>
    <property type="match status" value="1"/>
</dbReference>
<dbReference type="SUPFAM" id="SSF52151">
    <property type="entry name" value="FabD/lysophospholipase-like"/>
    <property type="match status" value="1"/>
</dbReference>
<dbReference type="Pfam" id="PF00501">
    <property type="entry name" value="AMP-binding"/>
    <property type="match status" value="1"/>
</dbReference>
<dbReference type="Gene3D" id="1.10.1200.10">
    <property type="entry name" value="ACP-like"/>
    <property type="match status" value="2"/>
</dbReference>
<dbReference type="Gene3D" id="3.30.70.250">
    <property type="entry name" value="Malonyl-CoA ACP transacylase, ACP-binding"/>
    <property type="match status" value="1"/>
</dbReference>
<dbReference type="SUPFAM" id="SSF56801">
    <property type="entry name" value="Acetyl-CoA synthetase-like"/>
    <property type="match status" value="1"/>
</dbReference>
<name>A0ABZ2UD34_9FLAO</name>
<evidence type="ECO:0000259" key="6">
    <source>
        <dbReference type="PROSITE" id="PS52004"/>
    </source>
</evidence>
<evidence type="ECO:0000259" key="5">
    <source>
        <dbReference type="PROSITE" id="PS50075"/>
    </source>
</evidence>
<dbReference type="Proteomes" id="UP001623852">
    <property type="component" value="Chromosome"/>
</dbReference>
<reference evidence="7 8" key="1">
    <citation type="submission" date="2024-03" db="EMBL/GenBank/DDBJ databases">
        <title>Flavobacterium soyae.</title>
        <authorList>
            <person name="Zheng W."/>
        </authorList>
    </citation>
    <scope>NUCLEOTIDE SEQUENCE [LARGE SCALE GENOMIC DNA]</scope>
    <source>
        <strain evidence="7 8">55</strain>
    </source>
</reference>
<dbReference type="Pfam" id="PF00698">
    <property type="entry name" value="Acyl_transf_1"/>
    <property type="match status" value="1"/>
</dbReference>
<dbReference type="Gene3D" id="3.40.50.980">
    <property type="match status" value="2"/>
</dbReference>
<dbReference type="SUPFAM" id="SSF47336">
    <property type="entry name" value="ACP-like"/>
    <property type="match status" value="2"/>
</dbReference>
<dbReference type="InterPro" id="IPR045851">
    <property type="entry name" value="AMP-bd_C_sf"/>
</dbReference>
<organism evidence="7 8">
    <name type="scientific">Flavobacterium soyae</name>
    <dbReference type="NCBI Taxonomy" id="2903098"/>
    <lineage>
        <taxon>Bacteria</taxon>
        <taxon>Pseudomonadati</taxon>
        <taxon>Bacteroidota</taxon>
        <taxon>Flavobacteriia</taxon>
        <taxon>Flavobacteriales</taxon>
        <taxon>Flavobacteriaceae</taxon>
        <taxon>Flavobacterium</taxon>
    </lineage>
</organism>
<dbReference type="Pfam" id="PF00550">
    <property type="entry name" value="PP-binding"/>
    <property type="match status" value="2"/>
</dbReference>
<dbReference type="NCBIfam" id="TIGR01733">
    <property type="entry name" value="AA-adenyl-dom"/>
    <property type="match status" value="1"/>
</dbReference>
<dbReference type="SUPFAM" id="SSF53901">
    <property type="entry name" value="Thiolase-like"/>
    <property type="match status" value="1"/>
</dbReference>
<dbReference type="InterPro" id="IPR050091">
    <property type="entry name" value="PKS_NRPS_Biosynth_Enz"/>
</dbReference>
<evidence type="ECO:0000313" key="7">
    <source>
        <dbReference type="EMBL" id="WYZ19405.1"/>
    </source>
</evidence>
<dbReference type="CDD" id="cd12116">
    <property type="entry name" value="A_NRPS_Ta1_like"/>
    <property type="match status" value="1"/>
</dbReference>
<dbReference type="Gene3D" id="3.40.47.10">
    <property type="match status" value="1"/>
</dbReference>
<dbReference type="InterPro" id="IPR032821">
    <property type="entry name" value="PKS_assoc"/>
</dbReference>
<evidence type="ECO:0000256" key="2">
    <source>
        <dbReference type="ARBA" id="ARBA00022553"/>
    </source>
</evidence>
<feature type="compositionally biased region" description="Basic and acidic residues" evidence="4">
    <location>
        <begin position="505"/>
        <end position="518"/>
    </location>
</feature>
<dbReference type="InterPro" id="IPR020845">
    <property type="entry name" value="AMP-binding_CS"/>
</dbReference>
<protein>
    <submittedName>
        <fullName evidence="7">Amino acid adenylation domain-containing protein</fullName>
    </submittedName>
</protein>
<dbReference type="Pfam" id="PF02801">
    <property type="entry name" value="Ketoacyl-synt_C"/>
    <property type="match status" value="1"/>
</dbReference>
<dbReference type="SMART" id="SM00825">
    <property type="entry name" value="PKS_KS"/>
    <property type="match status" value="1"/>
</dbReference>
<dbReference type="PANTHER" id="PTHR43775">
    <property type="entry name" value="FATTY ACID SYNTHASE"/>
    <property type="match status" value="1"/>
</dbReference>
<dbReference type="Gene3D" id="3.30.300.30">
    <property type="match status" value="1"/>
</dbReference>
<dbReference type="PANTHER" id="PTHR43775:SF51">
    <property type="entry name" value="INACTIVE PHENOLPHTHIOCEROL SYNTHESIS POLYKETIDE SYNTHASE TYPE I PKS1-RELATED"/>
    <property type="match status" value="1"/>
</dbReference>
<dbReference type="InterPro" id="IPR020841">
    <property type="entry name" value="PKS_Beta-ketoAc_synthase_dom"/>
</dbReference>
<dbReference type="InterPro" id="IPR010071">
    <property type="entry name" value="AA_adenyl_dom"/>
</dbReference>
<dbReference type="RefSeq" id="WP_406844041.1">
    <property type="nucleotide sequence ID" value="NZ_CP150845.1"/>
</dbReference>
<dbReference type="InterPro" id="IPR016035">
    <property type="entry name" value="Acyl_Trfase/lysoPLipase"/>
</dbReference>
<dbReference type="Pfam" id="PF13193">
    <property type="entry name" value="AMP-binding_C"/>
    <property type="match status" value="1"/>
</dbReference>
<dbReference type="Gene3D" id="3.30.70.3290">
    <property type="match status" value="1"/>
</dbReference>
<evidence type="ECO:0000256" key="3">
    <source>
        <dbReference type="ARBA" id="ARBA00022679"/>
    </source>
</evidence>
<dbReference type="Gene3D" id="3.40.366.10">
    <property type="entry name" value="Malonyl-Coenzyme A Acyl Carrier Protein, domain 2"/>
    <property type="match status" value="1"/>
</dbReference>
<dbReference type="InterPro" id="IPR016039">
    <property type="entry name" value="Thiolase-like"/>
</dbReference>
<keyword evidence="1" id="KW-0596">Phosphopantetheine</keyword>
<dbReference type="CDD" id="cd00833">
    <property type="entry name" value="PKS"/>
    <property type="match status" value="1"/>
</dbReference>
<keyword evidence="2" id="KW-0597">Phosphoprotein</keyword>
<dbReference type="InterPro" id="IPR020806">
    <property type="entry name" value="PKS_PP-bd"/>
</dbReference>
<keyword evidence="3" id="KW-0808">Transferase</keyword>
<dbReference type="InterPro" id="IPR036736">
    <property type="entry name" value="ACP-like_sf"/>
</dbReference>
<feature type="domain" description="Ketosynthase family 3 (KS3)" evidence="6">
    <location>
        <begin position="622"/>
        <end position="1046"/>
    </location>
</feature>
<feature type="region of interest" description="Disordered" evidence="4">
    <location>
        <begin position="505"/>
        <end position="527"/>
    </location>
</feature>
<evidence type="ECO:0000313" key="8">
    <source>
        <dbReference type="Proteomes" id="UP001623852"/>
    </source>
</evidence>
<dbReference type="EMBL" id="CP150845">
    <property type="protein sequence ID" value="WYZ19405.1"/>
    <property type="molecule type" value="Genomic_DNA"/>
</dbReference>
<dbReference type="SMART" id="SM00823">
    <property type="entry name" value="PKS_PP"/>
    <property type="match status" value="2"/>
</dbReference>
<dbReference type="PROSITE" id="PS00606">
    <property type="entry name" value="KS3_1"/>
    <property type="match status" value="1"/>
</dbReference>
<dbReference type="PROSITE" id="PS00012">
    <property type="entry name" value="PHOSPHOPANTETHEINE"/>
    <property type="match status" value="1"/>
</dbReference>
<feature type="domain" description="Carrier" evidence="5">
    <location>
        <begin position="526"/>
        <end position="601"/>
    </location>
</feature>
<evidence type="ECO:0000256" key="1">
    <source>
        <dbReference type="ARBA" id="ARBA00022450"/>
    </source>
</evidence>
<dbReference type="PROSITE" id="PS50075">
    <property type="entry name" value="CARRIER"/>
    <property type="match status" value="2"/>
</dbReference>
<dbReference type="PROSITE" id="PS52004">
    <property type="entry name" value="KS3_2"/>
    <property type="match status" value="1"/>
</dbReference>
<keyword evidence="8" id="KW-1185">Reference proteome</keyword>
<feature type="region of interest" description="Disordered" evidence="4">
    <location>
        <begin position="1745"/>
        <end position="1785"/>
    </location>
</feature>
<dbReference type="SUPFAM" id="SSF55048">
    <property type="entry name" value="Probable ACP-binding domain of malonyl-CoA ACP transacylase"/>
    <property type="match status" value="1"/>
</dbReference>
<dbReference type="InterPro" id="IPR014043">
    <property type="entry name" value="Acyl_transferase_dom"/>
</dbReference>
<dbReference type="InterPro" id="IPR009081">
    <property type="entry name" value="PP-bd_ACP"/>
</dbReference>
<gene>
    <name evidence="7" type="ORF">AABD74_19825</name>
</gene>
<proteinExistence type="predicted"/>
<dbReference type="InterPro" id="IPR025110">
    <property type="entry name" value="AMP-bd_C"/>
</dbReference>
<dbReference type="SMART" id="SM00827">
    <property type="entry name" value="PKS_AT"/>
    <property type="match status" value="1"/>
</dbReference>
<accession>A0ABZ2UD34</accession>
<dbReference type="InterPro" id="IPR014030">
    <property type="entry name" value="Ketoacyl_synth_N"/>
</dbReference>
<evidence type="ECO:0000256" key="4">
    <source>
        <dbReference type="SAM" id="MobiDB-lite"/>
    </source>
</evidence>
<dbReference type="InterPro" id="IPR000873">
    <property type="entry name" value="AMP-dep_synth/lig_dom"/>
</dbReference>
<feature type="domain" description="Carrier" evidence="5">
    <location>
        <begin position="1539"/>
        <end position="1614"/>
    </location>
</feature>
<dbReference type="InterPro" id="IPR001227">
    <property type="entry name" value="Ac_transferase_dom_sf"/>
</dbReference>
<dbReference type="PROSITE" id="PS00455">
    <property type="entry name" value="AMP_BINDING"/>
    <property type="match status" value="1"/>
</dbReference>
<dbReference type="InterPro" id="IPR014031">
    <property type="entry name" value="Ketoacyl_synth_C"/>
</dbReference>